<comment type="function">
    <text evidence="6">The RuvA-RuvB-RuvC complex processes Holliday junction (HJ) DNA during genetic recombination and DNA repair, while the RuvA-RuvB complex plays an important role in the rescue of blocked DNA replication forks via replication fork reversal (RFR). RuvA specifically binds to HJ cruciform DNA, conferring on it an open structure. The RuvB hexamer acts as an ATP-dependent pump, pulling dsDNA into and through the RuvAB complex. HJ branch migration allows RuvC to scan DNA until it finds its consensus sequence, where it cleaves and resolves the cruciform DNA.</text>
</comment>
<evidence type="ECO:0000256" key="5">
    <source>
        <dbReference type="ARBA" id="ARBA00023204"/>
    </source>
</evidence>
<dbReference type="GO" id="GO:0000400">
    <property type="term" value="F:four-way junction DNA binding"/>
    <property type="evidence" value="ECO:0007669"/>
    <property type="project" value="UniProtKB-UniRule"/>
</dbReference>
<feature type="region of interest" description="Domain III" evidence="6">
    <location>
        <begin position="158"/>
        <end position="208"/>
    </location>
</feature>
<proteinExistence type="inferred from homology"/>
<keyword evidence="2 6" id="KW-0227">DNA damage</keyword>
<dbReference type="CDD" id="cd14332">
    <property type="entry name" value="UBA_RuvA_C"/>
    <property type="match status" value="1"/>
</dbReference>
<evidence type="ECO:0000256" key="2">
    <source>
        <dbReference type="ARBA" id="ARBA00022763"/>
    </source>
</evidence>
<dbReference type="RefSeq" id="WP_203005694.1">
    <property type="nucleotide sequence ID" value="NZ_JADWYU010000021.1"/>
</dbReference>
<dbReference type="Gene3D" id="1.10.8.10">
    <property type="entry name" value="DNA helicase RuvA subunit, C-terminal domain"/>
    <property type="match status" value="1"/>
</dbReference>
<comment type="caution">
    <text evidence="9">The sequence shown here is derived from an EMBL/GenBank/DDBJ whole genome shotgun (WGS) entry which is preliminary data.</text>
</comment>
<dbReference type="GO" id="GO:0009379">
    <property type="term" value="C:Holliday junction helicase complex"/>
    <property type="evidence" value="ECO:0007669"/>
    <property type="project" value="InterPro"/>
</dbReference>
<dbReference type="Pfam" id="PF14520">
    <property type="entry name" value="HHH_5"/>
    <property type="match status" value="1"/>
</dbReference>
<dbReference type="GO" id="GO:0009378">
    <property type="term" value="F:four-way junction helicase activity"/>
    <property type="evidence" value="ECO:0007669"/>
    <property type="project" value="InterPro"/>
</dbReference>
<dbReference type="GO" id="GO:0005737">
    <property type="term" value="C:cytoplasm"/>
    <property type="evidence" value="ECO:0007669"/>
    <property type="project" value="UniProtKB-SubCell"/>
</dbReference>
<feature type="domain" description="Helix-hairpin-helix DNA-binding motif class 1" evidence="8">
    <location>
        <begin position="107"/>
        <end position="126"/>
    </location>
</feature>
<comment type="subcellular location">
    <subcellularLocation>
        <location evidence="6">Cytoplasm</location>
    </subcellularLocation>
</comment>
<comment type="similarity">
    <text evidence="6">Belongs to the RuvA family.</text>
</comment>
<evidence type="ECO:0000256" key="3">
    <source>
        <dbReference type="ARBA" id="ARBA00023125"/>
    </source>
</evidence>
<keyword evidence="3 6" id="KW-0238">DNA-binding</keyword>
<dbReference type="HAMAP" id="MF_00031">
    <property type="entry name" value="DNA_HJ_migration_RuvA"/>
    <property type="match status" value="1"/>
</dbReference>
<reference evidence="9" key="1">
    <citation type="submission" date="2020-12" db="EMBL/GenBank/DDBJ databases">
        <title>Genomic characterization of non-nitrogen-fixing Frankia strains.</title>
        <authorList>
            <person name="Carlos-Shanley C."/>
            <person name="Guerra T."/>
            <person name="Hahn D."/>
        </authorList>
    </citation>
    <scope>NUCLEOTIDE SEQUENCE</scope>
    <source>
        <strain evidence="9">CN6</strain>
    </source>
</reference>
<dbReference type="GO" id="GO:0048476">
    <property type="term" value="C:Holliday junction resolvase complex"/>
    <property type="evidence" value="ECO:0007669"/>
    <property type="project" value="UniProtKB-UniRule"/>
</dbReference>
<dbReference type="GO" id="GO:0005524">
    <property type="term" value="F:ATP binding"/>
    <property type="evidence" value="ECO:0007669"/>
    <property type="project" value="InterPro"/>
</dbReference>
<gene>
    <name evidence="6 9" type="primary">ruvA</name>
    <name evidence="9" type="ORF">I7412_22880</name>
</gene>
<dbReference type="Proteomes" id="UP000604475">
    <property type="component" value="Unassembled WGS sequence"/>
</dbReference>
<accession>A0A937RD77</accession>
<sequence length="208" mass="20760">MIASVAGTVLSTSPTAAVVEVGGVGLLVQCAPATLAGLTVGEPARLATTLVVRETELTLYGFADADEREVFETLQAAGGVGPKLAQAVLGVLAPDDVRRAVAEEDLAVLTKVPGIGRKGAQRIVLDLKDKLGPPSGGAAPRAGLGAAGSGRIMPAPRTSAEQVTDALVGLGYSAREAEEAVGVVAPADGPDGDVSALLRAALAVLRPR</sequence>
<dbReference type="SUPFAM" id="SSF46929">
    <property type="entry name" value="DNA helicase RuvA subunit, C-terminal domain"/>
    <property type="match status" value="1"/>
</dbReference>
<dbReference type="InterPro" id="IPR010994">
    <property type="entry name" value="RuvA_2-like"/>
</dbReference>
<dbReference type="EMBL" id="JAEACQ010000239">
    <property type="protein sequence ID" value="MBL7629958.1"/>
    <property type="molecule type" value="Genomic_DNA"/>
</dbReference>
<dbReference type="SUPFAM" id="SSF47781">
    <property type="entry name" value="RuvA domain 2-like"/>
    <property type="match status" value="1"/>
</dbReference>
<dbReference type="InterPro" id="IPR036267">
    <property type="entry name" value="RuvA_C_sf"/>
</dbReference>
<evidence type="ECO:0000313" key="10">
    <source>
        <dbReference type="Proteomes" id="UP000604475"/>
    </source>
</evidence>
<feature type="domain" description="Helix-hairpin-helix DNA-binding motif class 1" evidence="8">
    <location>
        <begin position="72"/>
        <end position="91"/>
    </location>
</feature>
<dbReference type="InterPro" id="IPR013849">
    <property type="entry name" value="DNA_helicase_Holl-junc_RuvA_I"/>
</dbReference>
<dbReference type="InterPro" id="IPR012340">
    <property type="entry name" value="NA-bd_OB-fold"/>
</dbReference>
<dbReference type="Pfam" id="PF07499">
    <property type="entry name" value="RuvA_C"/>
    <property type="match status" value="1"/>
</dbReference>
<comment type="caution">
    <text evidence="6">Lacks conserved residue(s) required for the propagation of feature annotation.</text>
</comment>
<dbReference type="GO" id="GO:0006281">
    <property type="term" value="P:DNA repair"/>
    <property type="evidence" value="ECO:0007669"/>
    <property type="project" value="UniProtKB-UniRule"/>
</dbReference>
<evidence type="ECO:0000256" key="6">
    <source>
        <dbReference type="HAMAP-Rule" id="MF_00031"/>
    </source>
</evidence>
<organism evidence="9 10">
    <name type="scientific">Frankia nepalensis</name>
    <dbReference type="NCBI Taxonomy" id="1836974"/>
    <lineage>
        <taxon>Bacteria</taxon>
        <taxon>Bacillati</taxon>
        <taxon>Actinomycetota</taxon>
        <taxon>Actinomycetes</taxon>
        <taxon>Frankiales</taxon>
        <taxon>Frankiaceae</taxon>
        <taxon>Frankia</taxon>
    </lineage>
</organism>
<dbReference type="InterPro" id="IPR000085">
    <property type="entry name" value="RuvA"/>
</dbReference>
<comment type="domain">
    <text evidence="6">Has three domains with a flexible linker between the domains II and III and assumes an 'L' shape. Domain III is highly mobile and contacts RuvB.</text>
</comment>
<evidence type="ECO:0000256" key="4">
    <source>
        <dbReference type="ARBA" id="ARBA00023172"/>
    </source>
</evidence>
<evidence type="ECO:0000256" key="7">
    <source>
        <dbReference type="SAM" id="MobiDB-lite"/>
    </source>
</evidence>
<evidence type="ECO:0000256" key="1">
    <source>
        <dbReference type="ARBA" id="ARBA00022490"/>
    </source>
</evidence>
<dbReference type="Gene3D" id="1.10.150.20">
    <property type="entry name" value="5' to 3' exonuclease, C-terminal subdomain"/>
    <property type="match status" value="1"/>
</dbReference>
<dbReference type="AlphaFoldDB" id="A0A937RD77"/>
<name>A0A937RD77_9ACTN</name>
<dbReference type="InterPro" id="IPR003583">
    <property type="entry name" value="Hlx-hairpin-Hlx_DNA-bd_motif"/>
</dbReference>
<evidence type="ECO:0000259" key="8">
    <source>
        <dbReference type="SMART" id="SM00278"/>
    </source>
</evidence>
<feature type="compositionally biased region" description="Low complexity" evidence="7">
    <location>
        <begin position="134"/>
        <end position="144"/>
    </location>
</feature>
<dbReference type="NCBIfam" id="TIGR00084">
    <property type="entry name" value="ruvA"/>
    <property type="match status" value="1"/>
</dbReference>
<keyword evidence="4 6" id="KW-0233">DNA recombination</keyword>
<keyword evidence="10" id="KW-1185">Reference proteome</keyword>
<dbReference type="InterPro" id="IPR011114">
    <property type="entry name" value="RuvA_C"/>
</dbReference>
<feature type="region of interest" description="Disordered" evidence="7">
    <location>
        <begin position="134"/>
        <end position="153"/>
    </location>
</feature>
<protein>
    <recommendedName>
        <fullName evidence="6">Holliday junction branch migration complex subunit RuvA</fullName>
    </recommendedName>
</protein>
<keyword evidence="1 6" id="KW-0963">Cytoplasm</keyword>
<dbReference type="Gene3D" id="2.40.50.140">
    <property type="entry name" value="Nucleic acid-binding proteins"/>
    <property type="match status" value="1"/>
</dbReference>
<comment type="subunit">
    <text evidence="6">Homotetramer. Forms an RuvA(8)-RuvB(12)-Holliday junction (HJ) complex. HJ DNA is sandwiched between 2 RuvA tetramers; dsDNA enters through RuvA and exits via RuvB. An RuvB hexamer assembles on each DNA strand where it exits the tetramer. Each RuvB hexamer is contacted by two RuvA subunits (via domain III) on 2 adjacent RuvB subunits; this complex drives branch migration. In the full resolvosome a probable DNA-RuvA(4)-RuvB(12)-RuvC(2) complex forms which resolves the HJ.</text>
</comment>
<keyword evidence="5 6" id="KW-0234">DNA repair</keyword>
<dbReference type="SUPFAM" id="SSF50249">
    <property type="entry name" value="Nucleic acid-binding proteins"/>
    <property type="match status" value="1"/>
</dbReference>
<dbReference type="GO" id="GO:0006310">
    <property type="term" value="P:DNA recombination"/>
    <property type="evidence" value="ECO:0007669"/>
    <property type="project" value="UniProtKB-UniRule"/>
</dbReference>
<evidence type="ECO:0000313" key="9">
    <source>
        <dbReference type="EMBL" id="MBL7629958.1"/>
    </source>
</evidence>
<dbReference type="Pfam" id="PF01330">
    <property type="entry name" value="RuvA_N"/>
    <property type="match status" value="1"/>
</dbReference>
<dbReference type="SMART" id="SM00278">
    <property type="entry name" value="HhH1"/>
    <property type="match status" value="2"/>
</dbReference>